<keyword evidence="1" id="KW-0472">Membrane</keyword>
<gene>
    <name evidence="2" type="ORF">GCM10022232_86320</name>
</gene>
<dbReference type="EMBL" id="BAAAZX010000041">
    <property type="protein sequence ID" value="GAA4027272.1"/>
    <property type="molecule type" value="Genomic_DNA"/>
</dbReference>
<dbReference type="RefSeq" id="WP_345571001.1">
    <property type="nucleotide sequence ID" value="NZ_BAAAZX010000041.1"/>
</dbReference>
<sequence>MCLAAPHDNDNGQSQQATSGPELIRGRTVLVLLLSVLCGIGAGALWCLAGHPWPEAVVTGGAATGGALGLFHQLVGPRR</sequence>
<feature type="transmembrane region" description="Helical" evidence="1">
    <location>
        <begin position="57"/>
        <end position="75"/>
    </location>
</feature>
<comment type="caution">
    <text evidence="2">The sequence shown here is derived from an EMBL/GenBank/DDBJ whole genome shotgun (WGS) entry which is preliminary data.</text>
</comment>
<evidence type="ECO:0000313" key="2">
    <source>
        <dbReference type="EMBL" id="GAA4027272.1"/>
    </source>
</evidence>
<name>A0ABP7TJI8_9ACTN</name>
<organism evidence="2 3">
    <name type="scientific">Streptomyces plumbiresistens</name>
    <dbReference type="NCBI Taxonomy" id="511811"/>
    <lineage>
        <taxon>Bacteria</taxon>
        <taxon>Bacillati</taxon>
        <taxon>Actinomycetota</taxon>
        <taxon>Actinomycetes</taxon>
        <taxon>Kitasatosporales</taxon>
        <taxon>Streptomycetaceae</taxon>
        <taxon>Streptomyces</taxon>
    </lineage>
</organism>
<evidence type="ECO:0000256" key="1">
    <source>
        <dbReference type="SAM" id="Phobius"/>
    </source>
</evidence>
<keyword evidence="1" id="KW-0812">Transmembrane</keyword>
<keyword evidence="3" id="KW-1185">Reference proteome</keyword>
<protein>
    <submittedName>
        <fullName evidence="2">Uncharacterized protein</fullName>
    </submittedName>
</protein>
<proteinExistence type="predicted"/>
<dbReference type="Proteomes" id="UP001500456">
    <property type="component" value="Unassembled WGS sequence"/>
</dbReference>
<feature type="transmembrane region" description="Helical" evidence="1">
    <location>
        <begin position="29"/>
        <end position="51"/>
    </location>
</feature>
<keyword evidence="1" id="KW-1133">Transmembrane helix</keyword>
<reference evidence="3" key="1">
    <citation type="journal article" date="2019" name="Int. J. Syst. Evol. Microbiol.">
        <title>The Global Catalogue of Microorganisms (GCM) 10K type strain sequencing project: providing services to taxonomists for standard genome sequencing and annotation.</title>
        <authorList>
            <consortium name="The Broad Institute Genomics Platform"/>
            <consortium name="The Broad Institute Genome Sequencing Center for Infectious Disease"/>
            <person name="Wu L."/>
            <person name="Ma J."/>
        </authorList>
    </citation>
    <scope>NUCLEOTIDE SEQUENCE [LARGE SCALE GENOMIC DNA]</scope>
    <source>
        <strain evidence="3">JCM 16924</strain>
    </source>
</reference>
<accession>A0ABP7TJI8</accession>
<evidence type="ECO:0000313" key="3">
    <source>
        <dbReference type="Proteomes" id="UP001500456"/>
    </source>
</evidence>